<reference evidence="1 2" key="1">
    <citation type="submission" date="2018-02" db="EMBL/GenBank/DDBJ databases">
        <title>Genome sequence of the basidiomycete white-rot fungus Phlebia centrifuga.</title>
        <authorList>
            <person name="Granchi Z."/>
            <person name="Peng M."/>
            <person name="de Vries R.P."/>
            <person name="Hilden K."/>
            <person name="Makela M.R."/>
            <person name="Grigoriev I."/>
            <person name="Riley R."/>
        </authorList>
    </citation>
    <scope>NUCLEOTIDE SEQUENCE [LARGE SCALE GENOMIC DNA]</scope>
    <source>
        <strain evidence="1 2">FBCC195</strain>
    </source>
</reference>
<keyword evidence="2" id="KW-1185">Reference proteome</keyword>
<organism evidence="1 2">
    <name type="scientific">Hermanssonia centrifuga</name>
    <dbReference type="NCBI Taxonomy" id="98765"/>
    <lineage>
        <taxon>Eukaryota</taxon>
        <taxon>Fungi</taxon>
        <taxon>Dikarya</taxon>
        <taxon>Basidiomycota</taxon>
        <taxon>Agaricomycotina</taxon>
        <taxon>Agaricomycetes</taxon>
        <taxon>Polyporales</taxon>
        <taxon>Meruliaceae</taxon>
        <taxon>Hermanssonia</taxon>
    </lineage>
</organism>
<name>A0A2R6P8R1_9APHY</name>
<accession>A0A2R6P8R1</accession>
<comment type="caution">
    <text evidence="1">The sequence shown here is derived from an EMBL/GenBank/DDBJ whole genome shotgun (WGS) entry which is preliminary data.</text>
</comment>
<evidence type="ECO:0000313" key="1">
    <source>
        <dbReference type="EMBL" id="PSR87079.1"/>
    </source>
</evidence>
<sequence length="75" mass="8325">MDLYGESDTVKKGVELFIREIVRCDSNTTDLRAPGAFVTMSRTGWMMLGSERKASVATHRAISTKGMGDMRRVVV</sequence>
<dbReference type="Proteomes" id="UP000186601">
    <property type="component" value="Unassembled WGS sequence"/>
</dbReference>
<evidence type="ECO:0000313" key="2">
    <source>
        <dbReference type="Proteomes" id="UP000186601"/>
    </source>
</evidence>
<dbReference type="EMBL" id="MLYV02000518">
    <property type="protein sequence ID" value="PSR87079.1"/>
    <property type="molecule type" value="Genomic_DNA"/>
</dbReference>
<dbReference type="AlphaFoldDB" id="A0A2R6P8R1"/>
<proteinExistence type="predicted"/>
<gene>
    <name evidence="1" type="ORF">PHLCEN_2v5249</name>
</gene>
<protein>
    <submittedName>
        <fullName evidence="1">Uncharacterized protein</fullName>
    </submittedName>
</protein>